<keyword evidence="7 8" id="KW-0539">Nucleus</keyword>
<feature type="non-terminal residue" evidence="12">
    <location>
        <position position="1"/>
    </location>
</feature>
<comment type="subcellular location">
    <subcellularLocation>
        <location evidence="2 8 9">Nucleus</location>
    </subcellularLocation>
</comment>
<keyword evidence="5 8" id="KW-0238">DNA-binding</keyword>
<evidence type="ECO:0000259" key="11">
    <source>
        <dbReference type="PROSITE" id="PS50071"/>
    </source>
</evidence>
<evidence type="ECO:0000256" key="7">
    <source>
        <dbReference type="ARBA" id="ARBA00023242"/>
    </source>
</evidence>
<proteinExistence type="inferred from homology"/>
<evidence type="ECO:0000256" key="8">
    <source>
        <dbReference type="PROSITE-ProRule" id="PRU00108"/>
    </source>
</evidence>
<dbReference type="RefSeq" id="XP_009169851.1">
    <property type="nucleotide sequence ID" value="XM_009171587.1"/>
</dbReference>
<dbReference type="CDD" id="cd00086">
    <property type="entry name" value="homeodomain"/>
    <property type="match status" value="1"/>
</dbReference>
<keyword evidence="4" id="KW-0217">Developmental protein</keyword>
<dbReference type="AlphaFoldDB" id="A0A074ZKV8"/>
<dbReference type="PROSITE" id="PS50071">
    <property type="entry name" value="HOMEOBOX_2"/>
    <property type="match status" value="1"/>
</dbReference>
<dbReference type="STRING" id="6198.A0A074ZKV8"/>
<keyword evidence="13" id="KW-1185">Reference proteome</keyword>
<feature type="DNA-binding region" description="Homeobox" evidence="8">
    <location>
        <begin position="107"/>
        <end position="236"/>
    </location>
</feature>
<accession>A0A074ZKV8</accession>
<dbReference type="GO" id="GO:0000981">
    <property type="term" value="F:DNA-binding transcription factor activity, RNA polymerase II-specific"/>
    <property type="evidence" value="ECO:0007669"/>
    <property type="project" value="TreeGrafter"/>
</dbReference>
<dbReference type="GO" id="GO:0005634">
    <property type="term" value="C:nucleus"/>
    <property type="evidence" value="ECO:0007669"/>
    <property type="project" value="UniProtKB-SubCell"/>
</dbReference>
<dbReference type="KEGG" id="ovi:T265_14002"/>
<dbReference type="InterPro" id="IPR009057">
    <property type="entry name" value="Homeodomain-like_sf"/>
</dbReference>
<evidence type="ECO:0000256" key="1">
    <source>
        <dbReference type="ARBA" id="ARBA00003263"/>
    </source>
</evidence>
<dbReference type="CTD" id="20328169"/>
<dbReference type="EMBL" id="KL596748">
    <property type="protein sequence ID" value="KER26422.1"/>
    <property type="molecule type" value="Genomic_DNA"/>
</dbReference>
<organism evidence="12 13">
    <name type="scientific">Opisthorchis viverrini</name>
    <name type="common">Southeast Asian liver fluke</name>
    <dbReference type="NCBI Taxonomy" id="6198"/>
    <lineage>
        <taxon>Eukaryota</taxon>
        <taxon>Metazoa</taxon>
        <taxon>Spiralia</taxon>
        <taxon>Lophotrochozoa</taxon>
        <taxon>Platyhelminthes</taxon>
        <taxon>Trematoda</taxon>
        <taxon>Digenea</taxon>
        <taxon>Opisthorchiida</taxon>
        <taxon>Opisthorchiata</taxon>
        <taxon>Opisthorchiidae</taxon>
        <taxon>Opisthorchis</taxon>
    </lineage>
</organism>
<evidence type="ECO:0000256" key="2">
    <source>
        <dbReference type="ARBA" id="ARBA00004123"/>
    </source>
</evidence>
<dbReference type="PANTHER" id="PTHR45664:SF11">
    <property type="entry name" value="HOMEOBOX PROTEIN HOX-B3"/>
    <property type="match status" value="1"/>
</dbReference>
<evidence type="ECO:0000256" key="5">
    <source>
        <dbReference type="ARBA" id="ARBA00023125"/>
    </source>
</evidence>
<feature type="compositionally biased region" description="Polar residues" evidence="10">
    <location>
        <begin position="57"/>
        <end position="76"/>
    </location>
</feature>
<dbReference type="Proteomes" id="UP000054324">
    <property type="component" value="Unassembled WGS sequence"/>
</dbReference>
<evidence type="ECO:0000256" key="6">
    <source>
        <dbReference type="ARBA" id="ARBA00023155"/>
    </source>
</evidence>
<evidence type="ECO:0000256" key="10">
    <source>
        <dbReference type="SAM" id="MobiDB-lite"/>
    </source>
</evidence>
<comment type="function">
    <text evidence="1">Sequence-specific transcription factor which is part of a developmental regulatory system that provides cells with specific positional identities on the anterior-posterior axis.</text>
</comment>
<dbReference type="InterPro" id="IPR001356">
    <property type="entry name" value="HD"/>
</dbReference>
<evidence type="ECO:0000313" key="12">
    <source>
        <dbReference type="EMBL" id="KER26422.1"/>
    </source>
</evidence>
<feature type="domain" description="Homeobox" evidence="11">
    <location>
        <begin position="105"/>
        <end position="235"/>
    </location>
</feature>
<comment type="similarity">
    <text evidence="3">Belongs to the Antp homeobox family.</text>
</comment>
<dbReference type="SUPFAM" id="SSF46689">
    <property type="entry name" value="Homeodomain-like"/>
    <property type="match status" value="2"/>
</dbReference>
<dbReference type="SMART" id="SM00389">
    <property type="entry name" value="HOX"/>
    <property type="match status" value="1"/>
</dbReference>
<dbReference type="Pfam" id="PF00046">
    <property type="entry name" value="Homeodomain"/>
    <property type="match status" value="1"/>
</dbReference>
<dbReference type="GO" id="GO:0009952">
    <property type="term" value="P:anterior/posterior pattern specification"/>
    <property type="evidence" value="ECO:0007669"/>
    <property type="project" value="TreeGrafter"/>
</dbReference>
<dbReference type="GeneID" id="20328169"/>
<feature type="region of interest" description="Disordered" evidence="10">
    <location>
        <begin position="57"/>
        <end position="77"/>
    </location>
</feature>
<reference evidence="12 13" key="1">
    <citation type="submission" date="2013-11" db="EMBL/GenBank/DDBJ databases">
        <title>Opisthorchis viverrini - life in the bile duct.</title>
        <authorList>
            <person name="Young N.D."/>
            <person name="Nagarajan N."/>
            <person name="Lin S.J."/>
            <person name="Korhonen P.K."/>
            <person name="Jex A.R."/>
            <person name="Hall R.S."/>
            <person name="Safavi-Hemami H."/>
            <person name="Kaewkong W."/>
            <person name="Bertrand D."/>
            <person name="Gao S."/>
            <person name="Seet Q."/>
            <person name="Wongkham S."/>
            <person name="Teh B.T."/>
            <person name="Wongkham C."/>
            <person name="Intapan P.M."/>
            <person name="Maleewong W."/>
            <person name="Yang X."/>
            <person name="Hu M."/>
            <person name="Wang Z."/>
            <person name="Hofmann A."/>
            <person name="Sternberg P.W."/>
            <person name="Tan P."/>
            <person name="Wang J."/>
            <person name="Gasser R.B."/>
        </authorList>
    </citation>
    <scope>NUCLEOTIDE SEQUENCE [LARGE SCALE GENOMIC DNA]</scope>
</reference>
<sequence length="474" mass="53844">TNYEFAQYEWGSYPAEQGFNYGNLIYPVEGEQLQWTDANSESYPSAVTSAGQLAQTSPSLSGWNGSANTLGQTSDQPDYCPSNANRLRHEGNEMQPVLEIPERQKLAKRARTAYTQTQLMELEKEFWYSQYLCRPRRIEIASSLRLSEKQIKSDNVGNSSAMAPFRCQAAMPAKGSTRTGILAGCLNLDRGNQEAEVGFEPRTVRSVNSRSNHQAITQKLTTVWFQNRRMKFKRQKQIGAGDNPIGEYRGFPGPSEESRLPSSCHHSHMDLLGHSHEHRTYEKMNCFVNHKTQYQADQQHNLAPVPISIQTKRDCDRLDSSTGHQLHGFCKNHITLVQQSVESWTTRKERMILQCAEERCIDRLESERQAAVVFGSSCVTPSESSRNRLVGNEAKSRITDNELPRNFMCTPDLITNYRWVESNNSSQSVYLETPTNNGFRSSEFDPVRPDIIPPPQLIPYEVCPCRTFGPNPRY</sequence>
<dbReference type="Gene3D" id="1.10.10.60">
    <property type="entry name" value="Homeodomain-like"/>
    <property type="match status" value="1"/>
</dbReference>
<evidence type="ECO:0000256" key="4">
    <source>
        <dbReference type="ARBA" id="ARBA00022473"/>
    </source>
</evidence>
<feature type="non-terminal residue" evidence="12">
    <location>
        <position position="474"/>
    </location>
</feature>
<name>A0A074ZKV8_OPIVI</name>
<evidence type="ECO:0000313" key="13">
    <source>
        <dbReference type="Proteomes" id="UP000054324"/>
    </source>
</evidence>
<keyword evidence="6 8" id="KW-0371">Homeobox</keyword>
<dbReference type="OrthoDB" id="6159439at2759"/>
<dbReference type="PANTHER" id="PTHR45664">
    <property type="entry name" value="PROTEIN ZERKNUELLT 1-RELATED"/>
    <property type="match status" value="1"/>
</dbReference>
<protein>
    <recommendedName>
        <fullName evidence="11">Homeobox domain-containing protein</fullName>
    </recommendedName>
</protein>
<dbReference type="GO" id="GO:0000978">
    <property type="term" value="F:RNA polymerase II cis-regulatory region sequence-specific DNA binding"/>
    <property type="evidence" value="ECO:0007669"/>
    <property type="project" value="TreeGrafter"/>
</dbReference>
<gene>
    <name evidence="12" type="ORF">T265_14002</name>
</gene>
<evidence type="ECO:0000256" key="3">
    <source>
        <dbReference type="ARBA" id="ARBA00009107"/>
    </source>
</evidence>
<evidence type="ECO:0000256" key="9">
    <source>
        <dbReference type="RuleBase" id="RU000682"/>
    </source>
</evidence>